<keyword evidence="2" id="KW-1185">Reference proteome</keyword>
<evidence type="ECO:0000313" key="1">
    <source>
        <dbReference type="EMBL" id="CAL1286274.1"/>
    </source>
</evidence>
<evidence type="ECO:0000313" key="2">
    <source>
        <dbReference type="Proteomes" id="UP001497382"/>
    </source>
</evidence>
<dbReference type="Proteomes" id="UP001497382">
    <property type="component" value="Unassembled WGS sequence"/>
</dbReference>
<accession>A0AAV2ASI4</accession>
<proteinExistence type="predicted"/>
<sequence>MDVDFGCPTPLCADSSCRIGIPQGSWCPTCICENASNVPGCPTPVCEDSSCRIRMVPDRRCPICICASNL</sequence>
<reference evidence="1 2" key="1">
    <citation type="submission" date="2024-04" db="EMBL/GenBank/DDBJ databases">
        <authorList>
            <person name="Rising A."/>
            <person name="Reimegard J."/>
            <person name="Sonavane S."/>
            <person name="Akerstrom W."/>
            <person name="Nylinder S."/>
            <person name="Hedman E."/>
            <person name="Kallberg Y."/>
        </authorList>
    </citation>
    <scope>NUCLEOTIDE SEQUENCE [LARGE SCALE GENOMIC DNA]</scope>
</reference>
<organism evidence="1 2">
    <name type="scientific">Larinioides sclopetarius</name>
    <dbReference type="NCBI Taxonomy" id="280406"/>
    <lineage>
        <taxon>Eukaryota</taxon>
        <taxon>Metazoa</taxon>
        <taxon>Ecdysozoa</taxon>
        <taxon>Arthropoda</taxon>
        <taxon>Chelicerata</taxon>
        <taxon>Arachnida</taxon>
        <taxon>Araneae</taxon>
        <taxon>Araneomorphae</taxon>
        <taxon>Entelegynae</taxon>
        <taxon>Araneoidea</taxon>
        <taxon>Araneidae</taxon>
        <taxon>Larinioides</taxon>
    </lineage>
</organism>
<dbReference type="EMBL" id="CAXIEN010000201">
    <property type="protein sequence ID" value="CAL1286274.1"/>
    <property type="molecule type" value="Genomic_DNA"/>
</dbReference>
<name>A0AAV2ASI4_9ARAC</name>
<gene>
    <name evidence="1" type="ORF">LARSCL_LOCUS14152</name>
</gene>
<comment type="caution">
    <text evidence="1">The sequence shown here is derived from an EMBL/GenBank/DDBJ whole genome shotgun (WGS) entry which is preliminary data.</text>
</comment>
<dbReference type="AlphaFoldDB" id="A0AAV2ASI4"/>
<protein>
    <submittedName>
        <fullName evidence="1">Uncharacterized protein</fullName>
    </submittedName>
</protein>